<reference evidence="3 4" key="1">
    <citation type="submission" date="2024-09" db="EMBL/GenBank/DDBJ databases">
        <title>Draft genome sequence of multifaceted antimicrobials producing Streptomyces sp. strain FH1.</title>
        <authorList>
            <person name="Hassan F."/>
            <person name="Ali H."/>
            <person name="Hassan N."/>
            <person name="Nawaz A."/>
        </authorList>
    </citation>
    <scope>NUCLEOTIDE SEQUENCE [LARGE SCALE GENOMIC DNA]</scope>
    <source>
        <strain evidence="3 4">FH1</strain>
    </source>
</reference>
<dbReference type="InterPro" id="IPR002372">
    <property type="entry name" value="PQQ_rpt_dom"/>
</dbReference>
<feature type="transmembrane region" description="Helical" evidence="1">
    <location>
        <begin position="20"/>
        <end position="41"/>
    </location>
</feature>
<dbReference type="SUPFAM" id="SSF50998">
    <property type="entry name" value="Quinoprotein alcohol dehydrogenase-like"/>
    <property type="match status" value="1"/>
</dbReference>
<protein>
    <submittedName>
        <fullName evidence="3">PQQ-binding-like beta-propeller repeat protein</fullName>
    </submittedName>
</protein>
<comment type="caution">
    <text evidence="3">The sequence shown here is derived from an EMBL/GenBank/DDBJ whole genome shotgun (WGS) entry which is preliminary data.</text>
</comment>
<keyword evidence="1" id="KW-0812">Transmembrane</keyword>
<dbReference type="InterPro" id="IPR015943">
    <property type="entry name" value="WD40/YVTN_repeat-like_dom_sf"/>
</dbReference>
<evidence type="ECO:0000256" key="1">
    <source>
        <dbReference type="SAM" id="Phobius"/>
    </source>
</evidence>
<dbReference type="Pfam" id="PF13360">
    <property type="entry name" value="PQQ_2"/>
    <property type="match status" value="1"/>
</dbReference>
<feature type="domain" description="Pyrrolo-quinoline quinone repeat" evidence="2">
    <location>
        <begin position="101"/>
        <end position="357"/>
    </location>
</feature>
<dbReference type="PANTHER" id="PTHR34512:SF30">
    <property type="entry name" value="OUTER MEMBRANE PROTEIN ASSEMBLY FACTOR BAMB"/>
    <property type="match status" value="1"/>
</dbReference>
<dbReference type="PANTHER" id="PTHR34512">
    <property type="entry name" value="CELL SURFACE PROTEIN"/>
    <property type="match status" value="1"/>
</dbReference>
<evidence type="ECO:0000259" key="2">
    <source>
        <dbReference type="Pfam" id="PF13360"/>
    </source>
</evidence>
<evidence type="ECO:0000313" key="4">
    <source>
        <dbReference type="Proteomes" id="UP001577267"/>
    </source>
</evidence>
<keyword evidence="1" id="KW-1133">Transmembrane helix</keyword>
<keyword evidence="4" id="KW-1185">Reference proteome</keyword>
<keyword evidence="1" id="KW-0472">Membrane</keyword>
<name>A0ABV4ZMB4_9ACTN</name>
<proteinExistence type="predicted"/>
<dbReference type="RefSeq" id="WP_375062469.1">
    <property type="nucleotide sequence ID" value="NZ_JBHGBT010000006.1"/>
</dbReference>
<gene>
    <name evidence="3" type="ORF">ACE11A_08835</name>
</gene>
<dbReference type="Gene3D" id="2.130.10.10">
    <property type="entry name" value="YVTN repeat-like/Quinoprotein amine dehydrogenase"/>
    <property type="match status" value="1"/>
</dbReference>
<dbReference type="EMBL" id="JBHGBT010000006">
    <property type="protein sequence ID" value="MFB4194454.1"/>
    <property type="molecule type" value="Genomic_DNA"/>
</dbReference>
<sequence length="461" mass="49405">MPPHPVIEVREGRRPGWQLALMGLAGVLALALIGSGAVWLITGTGDGRDAAPGGQDPLPTETVDASLAWEQPIPDVSDGMIDAPGTWVSGDQLVRLMPEGLVAYDLADGSELWTVPLEHHAGNCRASISASEDRVAVLQGMECEFLTVVDIAVGEELFTIPHEATSGIALGSWDHPAIVGDIVAIGTASGGSGYSITDAQKIWEPRSDDNCRERGYAHVDETLIALMTCGNVLEFDQGSLRATAPSGEDLWEWEFGAEHEGEPFTVDSVISTSPLVVQARVGAMTERPVTQIWVIDDAYEEIAHVVDFDPQRQLRPCTTNVLDQCRGAMVSDGFLFLGSTPEGEGNAVIAFDLSTGTALYDVEPIGGGDIKPFAVVHGQVLAYQLADSQTEGMVVALDPETEQATPLMTLDRAQREAERTLMSDVIGDDVALLWHNGAFIMVSEKYYSHDEPGTPAVLVYR</sequence>
<accession>A0ABV4ZMB4</accession>
<dbReference type="InterPro" id="IPR011047">
    <property type="entry name" value="Quinoprotein_ADH-like_sf"/>
</dbReference>
<organism evidence="3 4">
    <name type="scientific">Streptomyces carpaticus</name>
    <dbReference type="NCBI Taxonomy" id="285558"/>
    <lineage>
        <taxon>Bacteria</taxon>
        <taxon>Bacillati</taxon>
        <taxon>Actinomycetota</taxon>
        <taxon>Actinomycetes</taxon>
        <taxon>Kitasatosporales</taxon>
        <taxon>Streptomycetaceae</taxon>
        <taxon>Streptomyces</taxon>
    </lineage>
</organism>
<dbReference type="Proteomes" id="UP001577267">
    <property type="component" value="Unassembled WGS sequence"/>
</dbReference>
<evidence type="ECO:0000313" key="3">
    <source>
        <dbReference type="EMBL" id="MFB4194454.1"/>
    </source>
</evidence>